<dbReference type="InterPro" id="IPR032781">
    <property type="entry name" value="ABC_tran_Xtn"/>
</dbReference>
<organism evidence="6 7">
    <name type="scientific">Lentibacillus halophilus</name>
    <dbReference type="NCBI Taxonomy" id="295065"/>
    <lineage>
        <taxon>Bacteria</taxon>
        <taxon>Bacillati</taxon>
        <taxon>Bacillota</taxon>
        <taxon>Bacilli</taxon>
        <taxon>Bacillales</taxon>
        <taxon>Bacillaceae</taxon>
        <taxon>Lentibacillus</taxon>
    </lineage>
</organism>
<proteinExistence type="predicted"/>
<dbReference type="SUPFAM" id="SSF52540">
    <property type="entry name" value="P-loop containing nucleoside triphosphate hydrolases"/>
    <property type="match status" value="2"/>
</dbReference>
<dbReference type="PANTHER" id="PTHR42855">
    <property type="entry name" value="ABC TRANSPORTER ATP-BINDING SUBUNIT"/>
    <property type="match status" value="1"/>
</dbReference>
<feature type="compositionally biased region" description="Basic and acidic residues" evidence="4">
    <location>
        <begin position="528"/>
        <end position="540"/>
    </location>
</feature>
<keyword evidence="2 6" id="KW-0067">ATP-binding</keyword>
<feature type="region of interest" description="Disordered" evidence="4">
    <location>
        <begin position="528"/>
        <end position="559"/>
    </location>
</feature>
<dbReference type="Gene3D" id="1.10.287.380">
    <property type="entry name" value="Valyl-tRNA synthetase, C-terminal domain"/>
    <property type="match status" value="1"/>
</dbReference>
<evidence type="ECO:0000259" key="5">
    <source>
        <dbReference type="PROSITE" id="PS50893"/>
    </source>
</evidence>
<name>A0ABN0ZAF3_9BACI</name>
<dbReference type="InterPro" id="IPR017871">
    <property type="entry name" value="ABC_transporter-like_CS"/>
</dbReference>
<feature type="domain" description="ABC transporter" evidence="5">
    <location>
        <begin position="2"/>
        <end position="253"/>
    </location>
</feature>
<keyword evidence="3" id="KW-0175">Coiled coil</keyword>
<dbReference type="InterPro" id="IPR003439">
    <property type="entry name" value="ABC_transporter-like_ATP-bd"/>
</dbReference>
<dbReference type="InterPro" id="IPR037118">
    <property type="entry name" value="Val-tRNA_synth_C_sf"/>
</dbReference>
<comment type="caution">
    <text evidence="6">The sequence shown here is derived from an EMBL/GenBank/DDBJ whole genome shotgun (WGS) entry which is preliminary data.</text>
</comment>
<dbReference type="SMART" id="SM00382">
    <property type="entry name" value="AAA"/>
    <property type="match status" value="2"/>
</dbReference>
<evidence type="ECO:0000313" key="6">
    <source>
        <dbReference type="EMBL" id="GAA0441396.1"/>
    </source>
</evidence>
<evidence type="ECO:0000256" key="4">
    <source>
        <dbReference type="SAM" id="MobiDB-lite"/>
    </source>
</evidence>
<feature type="coiled-coil region" evidence="3">
    <location>
        <begin position="560"/>
        <end position="622"/>
    </location>
</feature>
<feature type="domain" description="ABC transporter" evidence="5">
    <location>
        <begin position="317"/>
        <end position="535"/>
    </location>
</feature>
<dbReference type="Pfam" id="PF00005">
    <property type="entry name" value="ABC_tran"/>
    <property type="match status" value="2"/>
</dbReference>
<sequence length="626" mass="72295">MLTVDHLYKSYGDKTLLNGVSCLIKPHDRIGLIGVNGTGKSTFLKILAGIDTAERGSVSHAKDYWVEYLEQEPDLNPELTVMEQIYYGETPIMKVMREYEQTLLDLQESPNNEQVQERLLTKQQRMDEYEAWEANTAAKTILTKLGITGFTRPVRELSGGQRKRVAIAKALIQPADLLILDEPTNHLDNDTVEWLEQYLASYKGALLLVTHDRYFLNRVTNQIFELDDGNLYTYEGNYELFQEKKAEREALEERYQEKHQSMLKKEIAWMKKGPKARGTKQKARIDRIEQMKEKQFTSESHDVSIDAGSVRLGKKVMELENITKSYDDKQLLDDFHFLIVPGDRLGIVGPNGSGKSTLLNIMAGFVEPDNGHVETGPTVKVGYYTQTDENLDDNKRIIEDIREVAEVIRTKNGDEITAEQMLEQFLFSRSQQWNYIRKLSGGEKRRLYLLKILMTEPNVLLLDEPTNDLDTQTLSVLEAYLDQFPGVVITASHDRYFLDRVVDHMLVFKENAQVDHFHGNYHDWLEREKQQAQEQKETKSKPASKKSAPKKMSYHDKKEWETIEDDITELESHIDELQERIANAGSDAGAVHDLYEEQKEREQELEAKLERWEELSLLVEETETKP</sequence>
<gene>
    <name evidence="6" type="ORF">GCM10008983_18190</name>
</gene>
<dbReference type="PROSITE" id="PS50893">
    <property type="entry name" value="ABC_TRANSPORTER_2"/>
    <property type="match status" value="2"/>
</dbReference>
<dbReference type="InterPro" id="IPR003593">
    <property type="entry name" value="AAA+_ATPase"/>
</dbReference>
<protein>
    <submittedName>
        <fullName evidence="6">ABC-F family ATP-binding cassette domain-containing protein</fullName>
    </submittedName>
</protein>
<evidence type="ECO:0000256" key="2">
    <source>
        <dbReference type="ARBA" id="ARBA00022840"/>
    </source>
</evidence>
<dbReference type="PANTHER" id="PTHR42855:SF1">
    <property type="entry name" value="ABC TRANSPORTER DOMAIN-CONTAINING PROTEIN"/>
    <property type="match status" value="1"/>
</dbReference>
<dbReference type="Pfam" id="PF12848">
    <property type="entry name" value="ABC_tran_Xtn"/>
    <property type="match status" value="1"/>
</dbReference>
<accession>A0ABN0ZAF3</accession>
<dbReference type="EMBL" id="BAAADM010000046">
    <property type="protein sequence ID" value="GAA0441396.1"/>
    <property type="molecule type" value="Genomic_DNA"/>
</dbReference>
<dbReference type="Proteomes" id="UP001501459">
    <property type="component" value="Unassembled WGS sequence"/>
</dbReference>
<dbReference type="Pfam" id="PF16326">
    <property type="entry name" value="ABC_tran_CTD"/>
    <property type="match status" value="1"/>
</dbReference>
<dbReference type="InterPro" id="IPR027417">
    <property type="entry name" value="P-loop_NTPase"/>
</dbReference>
<dbReference type="Gene3D" id="3.40.50.300">
    <property type="entry name" value="P-loop containing nucleotide triphosphate hydrolases"/>
    <property type="match status" value="2"/>
</dbReference>
<dbReference type="CDD" id="cd03221">
    <property type="entry name" value="ABCF_EF-3"/>
    <property type="match status" value="2"/>
</dbReference>
<keyword evidence="1" id="KW-0547">Nucleotide-binding</keyword>
<keyword evidence="7" id="KW-1185">Reference proteome</keyword>
<evidence type="ECO:0000256" key="3">
    <source>
        <dbReference type="SAM" id="Coils"/>
    </source>
</evidence>
<evidence type="ECO:0000313" key="7">
    <source>
        <dbReference type="Proteomes" id="UP001501459"/>
    </source>
</evidence>
<evidence type="ECO:0000256" key="1">
    <source>
        <dbReference type="ARBA" id="ARBA00022741"/>
    </source>
</evidence>
<dbReference type="PROSITE" id="PS00211">
    <property type="entry name" value="ABC_TRANSPORTER_1"/>
    <property type="match status" value="1"/>
</dbReference>
<dbReference type="InterPro" id="IPR051309">
    <property type="entry name" value="ABCF_ATPase"/>
</dbReference>
<dbReference type="InterPro" id="IPR032524">
    <property type="entry name" value="ABC_tran_C"/>
</dbReference>
<dbReference type="GO" id="GO:0005524">
    <property type="term" value="F:ATP binding"/>
    <property type="evidence" value="ECO:0007669"/>
    <property type="project" value="UniProtKB-KW"/>
</dbReference>
<dbReference type="RefSeq" id="WP_343752534.1">
    <property type="nucleotide sequence ID" value="NZ_BAAADM010000046.1"/>
</dbReference>
<reference evidence="6 7" key="1">
    <citation type="journal article" date="2019" name="Int. J. Syst. Evol. Microbiol.">
        <title>The Global Catalogue of Microorganisms (GCM) 10K type strain sequencing project: providing services to taxonomists for standard genome sequencing and annotation.</title>
        <authorList>
            <consortium name="The Broad Institute Genomics Platform"/>
            <consortium name="The Broad Institute Genome Sequencing Center for Infectious Disease"/>
            <person name="Wu L."/>
            <person name="Ma J."/>
        </authorList>
    </citation>
    <scope>NUCLEOTIDE SEQUENCE [LARGE SCALE GENOMIC DNA]</scope>
    <source>
        <strain evidence="6 7">JCM 12149</strain>
    </source>
</reference>